<accession>A0A671KRZ1</accession>
<evidence type="ECO:0000256" key="5">
    <source>
        <dbReference type="SAM" id="MobiDB-lite"/>
    </source>
</evidence>
<keyword evidence="6" id="KW-0732">Signal</keyword>
<dbReference type="Gene3D" id="2.60.40.1760">
    <property type="entry name" value="glycosyl hydrolase (family 31)"/>
    <property type="match status" value="1"/>
</dbReference>
<dbReference type="InterPro" id="IPR000322">
    <property type="entry name" value="Glyco_hydro_31_TIM"/>
</dbReference>
<reference evidence="10" key="2">
    <citation type="submission" date="2025-09" db="UniProtKB">
        <authorList>
            <consortium name="Ensembl"/>
        </authorList>
    </citation>
    <scope>IDENTIFICATION</scope>
</reference>
<dbReference type="SUPFAM" id="SSF51011">
    <property type="entry name" value="Glycosyl hydrolase domain"/>
    <property type="match status" value="1"/>
</dbReference>
<evidence type="ECO:0000313" key="10">
    <source>
        <dbReference type="Ensembl" id="ENSSANP00000009719.1"/>
    </source>
</evidence>
<dbReference type="InterPro" id="IPR048395">
    <property type="entry name" value="Glyco_hydro_31_C"/>
</dbReference>
<keyword evidence="3 4" id="KW-0326">Glycosidase</keyword>
<evidence type="ECO:0000259" key="8">
    <source>
        <dbReference type="Pfam" id="PF13802"/>
    </source>
</evidence>
<dbReference type="InterPro" id="IPR013780">
    <property type="entry name" value="Glyco_hydro_b"/>
</dbReference>
<dbReference type="GO" id="GO:0006491">
    <property type="term" value="P:N-glycan processing"/>
    <property type="evidence" value="ECO:0007669"/>
    <property type="project" value="TreeGrafter"/>
</dbReference>
<dbReference type="Gene3D" id="3.20.20.80">
    <property type="entry name" value="Glycosidases"/>
    <property type="match status" value="2"/>
</dbReference>
<dbReference type="GO" id="GO:0017177">
    <property type="term" value="C:glucosidase II complex"/>
    <property type="evidence" value="ECO:0007669"/>
    <property type="project" value="TreeGrafter"/>
</dbReference>
<dbReference type="Proteomes" id="UP000472260">
    <property type="component" value="Unassembled WGS sequence"/>
</dbReference>
<organism evidence="10 11">
    <name type="scientific">Sinocyclocheilus anshuiensis</name>
    <dbReference type="NCBI Taxonomy" id="1608454"/>
    <lineage>
        <taxon>Eukaryota</taxon>
        <taxon>Metazoa</taxon>
        <taxon>Chordata</taxon>
        <taxon>Craniata</taxon>
        <taxon>Vertebrata</taxon>
        <taxon>Euteleostomi</taxon>
        <taxon>Actinopterygii</taxon>
        <taxon>Neopterygii</taxon>
        <taxon>Teleostei</taxon>
        <taxon>Ostariophysi</taxon>
        <taxon>Cypriniformes</taxon>
        <taxon>Cyprinidae</taxon>
        <taxon>Cyprininae</taxon>
        <taxon>Sinocyclocheilus</taxon>
    </lineage>
</organism>
<evidence type="ECO:0000256" key="1">
    <source>
        <dbReference type="ARBA" id="ARBA00007806"/>
    </source>
</evidence>
<feature type="domain" description="Glycoside hydrolase family 31 N-terminal" evidence="8">
    <location>
        <begin position="78"/>
        <end position="289"/>
    </location>
</feature>
<dbReference type="SUPFAM" id="SSF74650">
    <property type="entry name" value="Galactose mutarotase-like"/>
    <property type="match status" value="1"/>
</dbReference>
<dbReference type="PROSITE" id="PS00129">
    <property type="entry name" value="GLYCOSYL_HYDROL_F31_1"/>
    <property type="match status" value="1"/>
</dbReference>
<keyword evidence="2 4" id="KW-0378">Hydrolase</keyword>
<dbReference type="AlphaFoldDB" id="A0A671KRZ1"/>
<evidence type="ECO:0000256" key="6">
    <source>
        <dbReference type="SAM" id="SignalP"/>
    </source>
</evidence>
<proteinExistence type="inferred from homology"/>
<dbReference type="Pfam" id="PF01055">
    <property type="entry name" value="Glyco_hydro_31_2nd"/>
    <property type="match status" value="1"/>
</dbReference>
<dbReference type="GO" id="GO:0033919">
    <property type="term" value="F:glucan 1,3-alpha-glucosidase activity"/>
    <property type="evidence" value="ECO:0007669"/>
    <property type="project" value="TreeGrafter"/>
</dbReference>
<evidence type="ECO:0000313" key="11">
    <source>
        <dbReference type="Proteomes" id="UP000472260"/>
    </source>
</evidence>
<name>A0A671KRZ1_9TELE</name>
<dbReference type="SUPFAM" id="SSF51445">
    <property type="entry name" value="(Trans)glycosidases"/>
    <property type="match status" value="1"/>
</dbReference>
<dbReference type="Ensembl" id="ENSSANT00000010419.1">
    <property type="protein sequence ID" value="ENSSANP00000009719.1"/>
    <property type="gene ID" value="ENSSANG00000005343.1"/>
</dbReference>
<dbReference type="FunFam" id="3.20.20.80:FF:000039">
    <property type="entry name" value="Glucosidase, alpha neutral C"/>
    <property type="match status" value="1"/>
</dbReference>
<evidence type="ECO:0000256" key="2">
    <source>
        <dbReference type="ARBA" id="ARBA00022801"/>
    </source>
</evidence>
<keyword evidence="11" id="KW-1185">Reference proteome</keyword>
<dbReference type="InterPro" id="IPR025887">
    <property type="entry name" value="Glyco_hydro_31_N_dom"/>
</dbReference>
<dbReference type="GO" id="GO:0030246">
    <property type="term" value="F:carbohydrate binding"/>
    <property type="evidence" value="ECO:0007669"/>
    <property type="project" value="InterPro"/>
</dbReference>
<comment type="similarity">
    <text evidence="1 4">Belongs to the glycosyl hydrolase 31 family.</text>
</comment>
<dbReference type="CDD" id="cd14752">
    <property type="entry name" value="GH31_N"/>
    <property type="match status" value="1"/>
</dbReference>
<dbReference type="InterPro" id="IPR030458">
    <property type="entry name" value="Glyco_hydro_31_AS"/>
</dbReference>
<dbReference type="Pfam" id="PF13802">
    <property type="entry name" value="Gal_mutarotas_2"/>
    <property type="match status" value="1"/>
</dbReference>
<gene>
    <name evidence="10" type="primary">LOC107702959</name>
</gene>
<dbReference type="PANTHER" id="PTHR22762:SF162">
    <property type="entry name" value="NEUTRAL ALPHA-GLUCOSIDASE AB"/>
    <property type="match status" value="1"/>
</dbReference>
<dbReference type="GO" id="GO:0005975">
    <property type="term" value="P:carbohydrate metabolic process"/>
    <property type="evidence" value="ECO:0007669"/>
    <property type="project" value="InterPro"/>
</dbReference>
<feature type="domain" description="Glycoside hydrolase family 31 TIM barrel" evidence="7">
    <location>
        <begin position="352"/>
        <end position="678"/>
    </location>
</feature>
<reference evidence="10" key="1">
    <citation type="submission" date="2025-08" db="UniProtKB">
        <authorList>
            <consortium name="Ensembl"/>
        </authorList>
    </citation>
    <scope>IDENTIFICATION</scope>
</reference>
<protein>
    <submittedName>
        <fullName evidence="10">Neutral alpha-glucosidase AB-like</fullName>
    </submittedName>
</protein>
<dbReference type="InterPro" id="IPR017853">
    <property type="entry name" value="GH"/>
</dbReference>
<dbReference type="Pfam" id="PF21365">
    <property type="entry name" value="Glyco_hydro_31_3rd"/>
    <property type="match status" value="1"/>
</dbReference>
<evidence type="ECO:0000256" key="3">
    <source>
        <dbReference type="ARBA" id="ARBA00023295"/>
    </source>
</evidence>
<dbReference type="CDD" id="cd06603">
    <property type="entry name" value="GH31_GANC_GANAB_alpha"/>
    <property type="match status" value="1"/>
</dbReference>
<evidence type="ECO:0000256" key="4">
    <source>
        <dbReference type="RuleBase" id="RU361185"/>
    </source>
</evidence>
<feature type="domain" description="Glycosyl hydrolase family 31 C-terminal" evidence="9">
    <location>
        <begin position="686"/>
        <end position="774"/>
    </location>
</feature>
<feature type="chain" id="PRO_5025417792" evidence="6">
    <location>
        <begin position="21"/>
        <end position="908"/>
    </location>
</feature>
<evidence type="ECO:0000259" key="9">
    <source>
        <dbReference type="Pfam" id="PF21365"/>
    </source>
</evidence>
<dbReference type="FunFam" id="2.60.40.1180:FF:000023">
    <property type="entry name" value="neutral alpha-glucosidase AB isoform X2"/>
    <property type="match status" value="1"/>
</dbReference>
<dbReference type="InterPro" id="IPR011013">
    <property type="entry name" value="Gal_mutarotase_sf_dom"/>
</dbReference>
<feature type="region of interest" description="Disordered" evidence="5">
    <location>
        <begin position="166"/>
        <end position="189"/>
    </location>
</feature>
<evidence type="ECO:0000259" key="7">
    <source>
        <dbReference type="Pfam" id="PF01055"/>
    </source>
</evidence>
<dbReference type="Gene3D" id="2.60.40.1180">
    <property type="entry name" value="Golgi alpha-mannosidase II"/>
    <property type="match status" value="2"/>
</dbReference>
<dbReference type="PANTHER" id="PTHR22762">
    <property type="entry name" value="ALPHA-GLUCOSIDASE"/>
    <property type="match status" value="1"/>
</dbReference>
<dbReference type="FunFam" id="3.20.20.80:FF:000046">
    <property type="entry name" value="Glucosidase alpha, neutral C"/>
    <property type="match status" value="1"/>
</dbReference>
<feature type="signal peptide" evidence="6">
    <location>
        <begin position="1"/>
        <end position="20"/>
    </location>
</feature>
<sequence length="908" mass="102795">KAAQSLWVLLIVLLCVSARAVDRSNFKTCEQSAFCKRQKELKPGQSPYRALLDTLELSDSRITLQLINDNNKVRLLLELYRLQGNMTRVKINELKPLKPRYEVPDVLISDPFTETLSVVSQDENSLVLSLGGKDQRLIVSAQPFRLDIVEGPQVLVSLNSRGLLRTERASHSESSKPDGQIKEEEDKPGMWEETFKSHTDSKPNGPSSISLDFSLPGVEHVYGIPEHADTLKLKNTDGSDPYRLYNLDVFQYELHNPMALYGAVPVLISHSTDRTMGIFWLNAAETWVDISSNTAGKMMFGKILDFVQVSSEAPQTDVRWISESGIIDVFIMLGPKPADVFTQYASLTGTQSFPPLTALAYHQCRWNYNDQEDVKSVDQGFDEHDIPYDFIWLDIEHADGKRYFTWDPSKFPQPKEMLQGLMDKRRKLVAIVDPHIRVDSGYKIHNEILSKNFYVKNKDGGDYEGWCWPGNSGYPDFTNPEMRAWWASKFAYEQYEGSMENQYVWNDMNEPSVFNGPEVTMHKDALHGGWEHRDVHNLYGLYVQKATADGLVERSGGVERPFVLTRAFFAGSQRYGAVWTGDNAAEWGHLKISIPMCLSLGLAGISFCGADVGGFFKHPSAELLVRWYQAGAYQPFFRAHAHIDTPRREPWLFGPENTALIREAIRQRYALLPYWYQLFYNAHRTGYPVMRPLWVEYPDDVATFSIEDEYLIGKDLLVHPVTDEGATAVTAYLPGKGEVWYDVHTFQKHDGEQSLYIPVTMSSIPVFQRGGSIICRKDRVRRSSSCMENDPYTLYAALNSQGSAEGELYIDDFHTFNFEKAKQFVHRHLSFSANTLSSRNLAPDSQFSTASWIEKIVIIGGSQPSSATLKNADGTESALEFEFDSTLAVLTLRKPGVNAAADWTVILR</sequence>